<gene>
    <name evidence="2" type="ORF">CLV63_104205</name>
</gene>
<protein>
    <recommendedName>
        <fullName evidence="4">AraC-like protein</fullName>
    </recommendedName>
</protein>
<comment type="caution">
    <text evidence="2">The sequence shown here is derived from an EMBL/GenBank/DDBJ whole genome shotgun (WGS) entry which is preliminary data.</text>
</comment>
<organism evidence="2 3">
    <name type="scientific">Murinocardiopsis flavida</name>
    <dbReference type="NCBI Taxonomy" id="645275"/>
    <lineage>
        <taxon>Bacteria</taxon>
        <taxon>Bacillati</taxon>
        <taxon>Actinomycetota</taxon>
        <taxon>Actinomycetes</taxon>
        <taxon>Streptosporangiales</taxon>
        <taxon>Nocardiopsidaceae</taxon>
        <taxon>Murinocardiopsis</taxon>
    </lineage>
</organism>
<proteinExistence type="predicted"/>
<feature type="compositionally biased region" description="Low complexity" evidence="1">
    <location>
        <begin position="98"/>
        <end position="111"/>
    </location>
</feature>
<accession>A0A2P8DP48</accession>
<reference evidence="2 3" key="1">
    <citation type="submission" date="2018-03" db="EMBL/GenBank/DDBJ databases">
        <title>Genomic Encyclopedia of Archaeal and Bacterial Type Strains, Phase II (KMG-II): from individual species to whole genera.</title>
        <authorList>
            <person name="Goeker M."/>
        </authorList>
    </citation>
    <scope>NUCLEOTIDE SEQUENCE [LARGE SCALE GENOMIC DNA]</scope>
    <source>
        <strain evidence="2 3">DSM 45312</strain>
    </source>
</reference>
<name>A0A2P8DP48_9ACTN</name>
<dbReference type="Proteomes" id="UP000240542">
    <property type="component" value="Unassembled WGS sequence"/>
</dbReference>
<keyword evidence="3" id="KW-1185">Reference proteome</keyword>
<evidence type="ECO:0000313" key="3">
    <source>
        <dbReference type="Proteomes" id="UP000240542"/>
    </source>
</evidence>
<dbReference type="AlphaFoldDB" id="A0A2P8DP48"/>
<evidence type="ECO:0000313" key="2">
    <source>
        <dbReference type="EMBL" id="PSK98981.1"/>
    </source>
</evidence>
<dbReference type="EMBL" id="PYGA01000004">
    <property type="protein sequence ID" value="PSK98981.1"/>
    <property type="molecule type" value="Genomic_DNA"/>
</dbReference>
<sequence>MYAESAAAAVTRHVHPVWKVVLPVGGTVCVAAGAGRPWHAPGAVVPPGLAHTCATSSGFLALFVDAWRLPPAAGALPLDAGAALRLLRALDNTAAEEGAGEAVAAADTGTARRGRVRPGEGHITPTT</sequence>
<evidence type="ECO:0008006" key="4">
    <source>
        <dbReference type="Google" id="ProtNLM"/>
    </source>
</evidence>
<feature type="region of interest" description="Disordered" evidence="1">
    <location>
        <begin position="98"/>
        <end position="127"/>
    </location>
</feature>
<evidence type="ECO:0000256" key="1">
    <source>
        <dbReference type="SAM" id="MobiDB-lite"/>
    </source>
</evidence>